<dbReference type="Proteomes" id="UP000790377">
    <property type="component" value="Unassembled WGS sequence"/>
</dbReference>
<organism evidence="1 2">
    <name type="scientific">Hygrophoropsis aurantiaca</name>
    <dbReference type="NCBI Taxonomy" id="72124"/>
    <lineage>
        <taxon>Eukaryota</taxon>
        <taxon>Fungi</taxon>
        <taxon>Dikarya</taxon>
        <taxon>Basidiomycota</taxon>
        <taxon>Agaricomycotina</taxon>
        <taxon>Agaricomycetes</taxon>
        <taxon>Agaricomycetidae</taxon>
        <taxon>Boletales</taxon>
        <taxon>Coniophorineae</taxon>
        <taxon>Hygrophoropsidaceae</taxon>
        <taxon>Hygrophoropsis</taxon>
    </lineage>
</organism>
<name>A0ACB8AGW0_9AGAM</name>
<comment type="caution">
    <text evidence="1">The sequence shown here is derived from an EMBL/GenBank/DDBJ whole genome shotgun (WGS) entry which is preliminary data.</text>
</comment>
<protein>
    <submittedName>
        <fullName evidence="1">Uncharacterized protein</fullName>
    </submittedName>
</protein>
<evidence type="ECO:0000313" key="1">
    <source>
        <dbReference type="EMBL" id="KAH7912398.1"/>
    </source>
</evidence>
<dbReference type="EMBL" id="MU267652">
    <property type="protein sequence ID" value="KAH7912398.1"/>
    <property type="molecule type" value="Genomic_DNA"/>
</dbReference>
<sequence length="318" mass="35002">MSRTGKYIMGASLRWGANQSNRTKNILKASSPRTYSSTKLPPNSDGSESQHLALAPFTSEPLFRLTESPNPCWSLAEGLPSSNPSDLSGSWKTDEEDGWKTWEMNKTETRDAYRLLTSAIIPRPIAFVSTLSSDGIPNLAPFSYFSMVAHHPPLISISFSLSSKRPKDTRENILATKEFTVNIISEPFVEAANATSVEAPAEVDEWRISGLTMAESIDVKPPWVRESAVGLECGLFHAHEIRPPGSDEITHTLVLGLIKRVHVRKSVMKDDGTVDAAKLRAVSRLGGTAYARVGEGFELPRPTWKAMRDGLVPKKLEK</sequence>
<accession>A0ACB8AGW0</accession>
<keyword evidence="2" id="KW-1185">Reference proteome</keyword>
<reference evidence="1" key="1">
    <citation type="journal article" date="2021" name="New Phytol.">
        <title>Evolutionary innovations through gain and loss of genes in the ectomycorrhizal Boletales.</title>
        <authorList>
            <person name="Wu G."/>
            <person name="Miyauchi S."/>
            <person name="Morin E."/>
            <person name="Kuo A."/>
            <person name="Drula E."/>
            <person name="Varga T."/>
            <person name="Kohler A."/>
            <person name="Feng B."/>
            <person name="Cao Y."/>
            <person name="Lipzen A."/>
            <person name="Daum C."/>
            <person name="Hundley H."/>
            <person name="Pangilinan J."/>
            <person name="Johnson J."/>
            <person name="Barry K."/>
            <person name="LaButti K."/>
            <person name="Ng V."/>
            <person name="Ahrendt S."/>
            <person name="Min B."/>
            <person name="Choi I.G."/>
            <person name="Park H."/>
            <person name="Plett J.M."/>
            <person name="Magnuson J."/>
            <person name="Spatafora J.W."/>
            <person name="Nagy L.G."/>
            <person name="Henrissat B."/>
            <person name="Grigoriev I.V."/>
            <person name="Yang Z.L."/>
            <person name="Xu J."/>
            <person name="Martin F.M."/>
        </authorList>
    </citation>
    <scope>NUCLEOTIDE SEQUENCE</scope>
    <source>
        <strain evidence="1">ATCC 28755</strain>
    </source>
</reference>
<gene>
    <name evidence="1" type="ORF">BJ138DRAFT_1148402</name>
</gene>
<evidence type="ECO:0000313" key="2">
    <source>
        <dbReference type="Proteomes" id="UP000790377"/>
    </source>
</evidence>
<proteinExistence type="predicted"/>